<keyword evidence="2" id="KW-1185">Reference proteome</keyword>
<sequence length="199" mass="22668">MAEANSKGKSPKKSRGYSWKEEDVKELIQIMQEETVMFSLDNAKTPKEKRAAYKTVQVQMQKKVAICVLERPCQAVLERAETLLTDARQKHNNPLGVVISGLGQFSEQGLRILKKFCAISETKHKVTAESKWLAELNCTQDELKLIQRVIWNKPTANPSLACDYKAVDVLSFSDLAEERYIDSFVIDVSIREFNRCFAH</sequence>
<gene>
    <name evidence="1" type="ORF">pdam_00024811</name>
</gene>
<dbReference type="AlphaFoldDB" id="A0A3M6UL75"/>
<proteinExistence type="predicted"/>
<comment type="caution">
    <text evidence="1">The sequence shown here is derived from an EMBL/GenBank/DDBJ whole genome shotgun (WGS) entry which is preliminary data.</text>
</comment>
<reference evidence="1 2" key="1">
    <citation type="journal article" date="2018" name="Sci. Rep.">
        <title>Comparative analysis of the Pocillopora damicornis genome highlights role of immune system in coral evolution.</title>
        <authorList>
            <person name="Cunning R."/>
            <person name="Bay R.A."/>
            <person name="Gillette P."/>
            <person name="Baker A.C."/>
            <person name="Traylor-Knowles N."/>
        </authorList>
    </citation>
    <scope>NUCLEOTIDE SEQUENCE [LARGE SCALE GENOMIC DNA]</scope>
    <source>
        <strain evidence="1">RSMAS</strain>
        <tissue evidence="1">Whole animal</tissue>
    </source>
</reference>
<dbReference type="Proteomes" id="UP000275408">
    <property type="component" value="Unassembled WGS sequence"/>
</dbReference>
<protein>
    <submittedName>
        <fullName evidence="1">Uncharacterized protein</fullName>
    </submittedName>
</protein>
<organism evidence="1 2">
    <name type="scientific">Pocillopora damicornis</name>
    <name type="common">Cauliflower coral</name>
    <name type="synonym">Millepora damicornis</name>
    <dbReference type="NCBI Taxonomy" id="46731"/>
    <lineage>
        <taxon>Eukaryota</taxon>
        <taxon>Metazoa</taxon>
        <taxon>Cnidaria</taxon>
        <taxon>Anthozoa</taxon>
        <taxon>Hexacorallia</taxon>
        <taxon>Scleractinia</taxon>
        <taxon>Astrocoeniina</taxon>
        <taxon>Pocilloporidae</taxon>
        <taxon>Pocillopora</taxon>
    </lineage>
</organism>
<accession>A0A3M6UL75</accession>
<dbReference type="EMBL" id="RCHS01001319">
    <property type="protein sequence ID" value="RMX54118.1"/>
    <property type="molecule type" value="Genomic_DNA"/>
</dbReference>
<evidence type="ECO:0000313" key="1">
    <source>
        <dbReference type="EMBL" id="RMX54118.1"/>
    </source>
</evidence>
<name>A0A3M6UL75_POCDA</name>
<evidence type="ECO:0000313" key="2">
    <source>
        <dbReference type="Proteomes" id="UP000275408"/>
    </source>
</evidence>